<dbReference type="Pfam" id="PF13577">
    <property type="entry name" value="SnoaL_4"/>
    <property type="match status" value="1"/>
</dbReference>
<feature type="region of interest" description="Disordered" evidence="1">
    <location>
        <begin position="135"/>
        <end position="158"/>
    </location>
</feature>
<proteinExistence type="predicted"/>
<protein>
    <recommendedName>
        <fullName evidence="2">SnoaL-like domain-containing protein</fullName>
    </recommendedName>
</protein>
<comment type="caution">
    <text evidence="3">The sequence shown here is derived from an EMBL/GenBank/DDBJ whole genome shotgun (WGS) entry which is preliminary data.</text>
</comment>
<dbReference type="SUPFAM" id="SSF54427">
    <property type="entry name" value="NTF2-like"/>
    <property type="match status" value="1"/>
</dbReference>
<evidence type="ECO:0000313" key="4">
    <source>
        <dbReference type="Proteomes" id="UP001501446"/>
    </source>
</evidence>
<accession>A0ABP8WJ14</accession>
<dbReference type="RefSeq" id="WP_312395624.1">
    <property type="nucleotide sequence ID" value="NZ_BAABLN010000001.1"/>
</dbReference>
<dbReference type="Gene3D" id="3.10.450.50">
    <property type="match status" value="1"/>
</dbReference>
<name>A0ABP8WJ14_9MICC</name>
<dbReference type="EMBL" id="BAABLN010000001">
    <property type="protein sequence ID" value="GAA4689180.1"/>
    <property type="molecule type" value="Genomic_DNA"/>
</dbReference>
<evidence type="ECO:0000256" key="1">
    <source>
        <dbReference type="SAM" id="MobiDB-lite"/>
    </source>
</evidence>
<evidence type="ECO:0000259" key="2">
    <source>
        <dbReference type="Pfam" id="PF13577"/>
    </source>
</evidence>
<evidence type="ECO:0000313" key="3">
    <source>
        <dbReference type="EMBL" id="GAA4689180.1"/>
    </source>
</evidence>
<feature type="domain" description="SnoaL-like" evidence="2">
    <location>
        <begin position="13"/>
        <end position="129"/>
    </location>
</feature>
<keyword evidence="4" id="KW-1185">Reference proteome</keyword>
<dbReference type="InterPro" id="IPR032710">
    <property type="entry name" value="NTF2-like_dom_sf"/>
</dbReference>
<gene>
    <name evidence="3" type="ORF">GCM10025781_02500</name>
</gene>
<dbReference type="InterPro" id="IPR037401">
    <property type="entry name" value="SnoaL-like"/>
</dbReference>
<sequence length="158" mass="18190">MSAARWERPAAVDALEIHEVLARYAHCIDNRDWEQLSRIFTADVKFGGPGHYTRSRDDVPGRIEQVSPYHPHYTTDTVIHSLPVDSEGRKRARSWSKYFIVRHDRTLASGDYLDEWVRTEAGWRILQRRVSRGQRWENDPGGASQRDLGMGDFLAPAS</sequence>
<reference evidence="4" key="1">
    <citation type="journal article" date="2019" name="Int. J. Syst. Evol. Microbiol.">
        <title>The Global Catalogue of Microorganisms (GCM) 10K type strain sequencing project: providing services to taxonomists for standard genome sequencing and annotation.</title>
        <authorList>
            <consortium name="The Broad Institute Genomics Platform"/>
            <consortium name="The Broad Institute Genome Sequencing Center for Infectious Disease"/>
            <person name="Wu L."/>
            <person name="Ma J."/>
        </authorList>
    </citation>
    <scope>NUCLEOTIDE SEQUENCE [LARGE SCALE GENOMIC DNA]</scope>
    <source>
        <strain evidence="4">JCM 18958</strain>
    </source>
</reference>
<organism evidence="3 4">
    <name type="scientific">Kocuria gwangalliensis</name>
    <dbReference type="NCBI Taxonomy" id="501592"/>
    <lineage>
        <taxon>Bacteria</taxon>
        <taxon>Bacillati</taxon>
        <taxon>Actinomycetota</taxon>
        <taxon>Actinomycetes</taxon>
        <taxon>Micrococcales</taxon>
        <taxon>Micrococcaceae</taxon>
        <taxon>Kocuria</taxon>
    </lineage>
</organism>
<dbReference type="Proteomes" id="UP001501446">
    <property type="component" value="Unassembled WGS sequence"/>
</dbReference>